<dbReference type="NCBIfam" id="TIGR01480">
    <property type="entry name" value="copper_res_A"/>
    <property type="match status" value="1"/>
</dbReference>
<comment type="subcellular location">
    <subcellularLocation>
        <location evidence="1">Periplasm</location>
    </subcellularLocation>
</comment>
<organism evidence="9 10">
    <name type="scientific">Cupriavidus taiwanensis</name>
    <dbReference type="NCBI Taxonomy" id="164546"/>
    <lineage>
        <taxon>Bacteria</taxon>
        <taxon>Pseudomonadati</taxon>
        <taxon>Pseudomonadota</taxon>
        <taxon>Betaproteobacteria</taxon>
        <taxon>Burkholderiales</taxon>
        <taxon>Burkholderiaceae</taxon>
        <taxon>Cupriavidus</taxon>
    </lineage>
</organism>
<evidence type="ECO:0000256" key="4">
    <source>
        <dbReference type="ARBA" id="ARBA00023008"/>
    </source>
</evidence>
<proteinExistence type="predicted"/>
<dbReference type="InterPro" id="IPR011707">
    <property type="entry name" value="Cu-oxidase-like_N"/>
</dbReference>
<dbReference type="InterPro" id="IPR034282">
    <property type="entry name" value="CuRO_2_CopA"/>
</dbReference>
<dbReference type="GO" id="GO:0042597">
    <property type="term" value="C:periplasmic space"/>
    <property type="evidence" value="ECO:0007669"/>
    <property type="project" value="UniProtKB-SubCell"/>
</dbReference>
<evidence type="ECO:0000256" key="5">
    <source>
        <dbReference type="SAM" id="MobiDB-lite"/>
    </source>
</evidence>
<evidence type="ECO:0000256" key="2">
    <source>
        <dbReference type="ARBA" id="ARBA00022723"/>
    </source>
</evidence>
<dbReference type="GO" id="GO:0016491">
    <property type="term" value="F:oxidoreductase activity"/>
    <property type="evidence" value="ECO:0007669"/>
    <property type="project" value="UniProtKB-KW"/>
</dbReference>
<dbReference type="InterPro" id="IPR011706">
    <property type="entry name" value="Cu-oxidase_C"/>
</dbReference>
<dbReference type="Pfam" id="PF07731">
    <property type="entry name" value="Cu-oxidase_2"/>
    <property type="match status" value="1"/>
</dbReference>
<dbReference type="PROSITE" id="PS00079">
    <property type="entry name" value="MULTICOPPER_OXIDASE1"/>
    <property type="match status" value="1"/>
</dbReference>
<comment type="caution">
    <text evidence="9">The sequence shown here is derived from an EMBL/GenBank/DDBJ whole genome shotgun (WGS) entry which is preliminary data.</text>
</comment>
<dbReference type="EMBL" id="OGUU01000050">
    <property type="protein sequence ID" value="SPC25990.1"/>
    <property type="molecule type" value="Genomic_DNA"/>
</dbReference>
<reference evidence="9 10" key="1">
    <citation type="submission" date="2018-01" db="EMBL/GenBank/DDBJ databases">
        <authorList>
            <person name="Clerissi C."/>
        </authorList>
    </citation>
    <scope>NUCLEOTIDE SEQUENCE [LARGE SCALE GENOMIC DNA]</scope>
    <source>
        <strain evidence="9">Cupriavidus taiwanensis STM 6021</strain>
    </source>
</reference>
<feature type="domain" description="Plastocyanin-like" evidence="6">
    <location>
        <begin position="239"/>
        <end position="354"/>
    </location>
</feature>
<keyword evidence="2" id="KW-0479">Metal-binding</keyword>
<dbReference type="GO" id="GO:0005507">
    <property type="term" value="F:copper ion binding"/>
    <property type="evidence" value="ECO:0007669"/>
    <property type="project" value="InterPro"/>
</dbReference>
<dbReference type="PANTHER" id="PTHR11709">
    <property type="entry name" value="MULTI-COPPER OXIDASE"/>
    <property type="match status" value="1"/>
</dbReference>
<dbReference type="InterPro" id="IPR045087">
    <property type="entry name" value="Cu-oxidase_fam"/>
</dbReference>
<dbReference type="PROSITE" id="PS51318">
    <property type="entry name" value="TAT"/>
    <property type="match status" value="1"/>
</dbReference>
<dbReference type="AlphaFoldDB" id="A0A7Z7JG64"/>
<dbReference type="InterPro" id="IPR006311">
    <property type="entry name" value="TAT_signal"/>
</dbReference>
<sequence>MFERPSDAMLRPVSLSRRRLLGSLIAGGGLASLGAYPRAVWALKSQGYPVVLTGTTFDLAIGATPMSFTGRIRPTTSVNGSIPAPILHWKQGTEVTLRVTNLLDTQTSIHWHGILLPFQMDGVPGISFPGIGPGETFVYRFQVRQAGTYWYHAHTRFQEQTGLYGPLVIEPMHPDSIKVDRDYVVMLSEWTDENPEMVFAKLKKMSDVYNFQMPTVGDFARDVSEMGLSEALAKRAMWNQMRMNPTDLADVSGATFTYLINGTPADKNWTAIAKAGERVRLRFINGSATSNFDVRIPGVKMTVVSADGQDVEPVPVDEIRIAVAETYDVVVQMPDDKAHTIFAQSIDRSGYARATLAPEVGMEADVPKLDPKTWLTMADMGMGDMADMDMGSMEMGAMKMDQKPSMAMDRMGMESMGGAPTMQPMTPEAGMGAMGGMGGHDMSTMSGPAKDAHAGMAGMDHGKSDAKPGMQKTGGEMGHDMGKMGNMPGMGPQVDMRSMNPSRSLSDPGPRLRNNGRRVLTYADLKTLGPVIDKRPPSRELELHLTGNMRRFIWGLDGKKFSQAEPIRLYYGERLRITLINDTMMNHPMHLHGMFSELENHEGQALVRKHTINVQPSKQVSFLVTADAPGQWAFHCHLLYHMEAGMFRKVVVA</sequence>
<dbReference type="InterPro" id="IPR008972">
    <property type="entry name" value="Cupredoxin"/>
</dbReference>
<dbReference type="Gene3D" id="2.60.40.420">
    <property type="entry name" value="Cupredoxins - blue copper proteins"/>
    <property type="match status" value="3"/>
</dbReference>
<keyword evidence="4" id="KW-0186">Copper</keyword>
<dbReference type="CDD" id="cd13874">
    <property type="entry name" value="CuRO_2_CopA"/>
    <property type="match status" value="1"/>
</dbReference>
<dbReference type="PANTHER" id="PTHR11709:SF394">
    <property type="entry name" value="FI03373P-RELATED"/>
    <property type="match status" value="1"/>
</dbReference>
<feature type="domain" description="Plastocyanin-like" evidence="7">
    <location>
        <begin position="535"/>
        <end position="652"/>
    </location>
</feature>
<dbReference type="InterPro" id="IPR006376">
    <property type="entry name" value="Cu-R_CopA"/>
</dbReference>
<evidence type="ECO:0000313" key="9">
    <source>
        <dbReference type="EMBL" id="SPC25990.1"/>
    </source>
</evidence>
<dbReference type="InterPro" id="IPR033138">
    <property type="entry name" value="Cu_oxidase_CS"/>
</dbReference>
<dbReference type="CDD" id="cd13896">
    <property type="entry name" value="CuRO_3_CopA"/>
    <property type="match status" value="1"/>
</dbReference>
<name>A0A7Z7JG64_9BURK</name>
<gene>
    <name evidence="9" type="primary">copA</name>
    <name evidence="9" type="ORF">CBM2594_U30012</name>
</gene>
<protein>
    <submittedName>
        <fullName evidence="9">Copper resistance protein A</fullName>
    </submittedName>
</protein>
<dbReference type="SUPFAM" id="SSF49503">
    <property type="entry name" value="Cupredoxins"/>
    <property type="match status" value="3"/>
</dbReference>
<dbReference type="Pfam" id="PF07732">
    <property type="entry name" value="Cu-oxidase_3"/>
    <property type="match status" value="1"/>
</dbReference>
<dbReference type="Proteomes" id="UP000257139">
    <property type="component" value="Unassembled WGS sequence"/>
</dbReference>
<evidence type="ECO:0000256" key="3">
    <source>
        <dbReference type="ARBA" id="ARBA00023002"/>
    </source>
</evidence>
<evidence type="ECO:0000259" key="6">
    <source>
        <dbReference type="Pfam" id="PF00394"/>
    </source>
</evidence>
<feature type="domain" description="Plastocyanin-like" evidence="8">
    <location>
        <begin position="64"/>
        <end position="171"/>
    </location>
</feature>
<dbReference type="PROSITE" id="PS00080">
    <property type="entry name" value="MULTICOPPER_OXIDASE2"/>
    <property type="match status" value="1"/>
</dbReference>
<keyword evidence="3" id="KW-0560">Oxidoreductase</keyword>
<evidence type="ECO:0000259" key="7">
    <source>
        <dbReference type="Pfam" id="PF07731"/>
    </source>
</evidence>
<dbReference type="InterPro" id="IPR034279">
    <property type="entry name" value="CuRO_3_CopA"/>
</dbReference>
<accession>A0A7Z7JG64</accession>
<evidence type="ECO:0000256" key="1">
    <source>
        <dbReference type="ARBA" id="ARBA00004418"/>
    </source>
</evidence>
<dbReference type="Pfam" id="PF00394">
    <property type="entry name" value="Cu-oxidase"/>
    <property type="match status" value="1"/>
</dbReference>
<feature type="region of interest" description="Disordered" evidence="5">
    <location>
        <begin position="451"/>
        <end position="471"/>
    </location>
</feature>
<dbReference type="InterPro" id="IPR001117">
    <property type="entry name" value="Cu-oxidase_2nd"/>
</dbReference>
<evidence type="ECO:0000313" key="10">
    <source>
        <dbReference type="Proteomes" id="UP000257139"/>
    </source>
</evidence>
<dbReference type="InterPro" id="IPR002355">
    <property type="entry name" value="Cu_oxidase_Cu_BS"/>
</dbReference>
<evidence type="ECO:0000259" key="8">
    <source>
        <dbReference type="Pfam" id="PF07732"/>
    </source>
</evidence>